<protein>
    <submittedName>
        <fullName evidence="1">Uncharacterized protein</fullName>
    </submittedName>
</protein>
<comment type="caution">
    <text evidence="1">The sequence shown here is derived from an EMBL/GenBank/DDBJ whole genome shotgun (WGS) entry which is preliminary data.</text>
</comment>
<keyword evidence="2" id="KW-1185">Reference proteome</keyword>
<dbReference type="EMBL" id="JARKNE010000013">
    <property type="protein sequence ID" value="KAK5772109.1"/>
    <property type="molecule type" value="Genomic_DNA"/>
</dbReference>
<accession>A0ABR0MFR9</accession>
<dbReference type="Proteomes" id="UP001358586">
    <property type="component" value="Chromosome 13"/>
</dbReference>
<evidence type="ECO:0000313" key="2">
    <source>
        <dbReference type="Proteomes" id="UP001358586"/>
    </source>
</evidence>
<organism evidence="1 2">
    <name type="scientific">Gossypium arboreum</name>
    <name type="common">Tree cotton</name>
    <name type="synonym">Gossypium nanking</name>
    <dbReference type="NCBI Taxonomy" id="29729"/>
    <lineage>
        <taxon>Eukaryota</taxon>
        <taxon>Viridiplantae</taxon>
        <taxon>Streptophyta</taxon>
        <taxon>Embryophyta</taxon>
        <taxon>Tracheophyta</taxon>
        <taxon>Spermatophyta</taxon>
        <taxon>Magnoliopsida</taxon>
        <taxon>eudicotyledons</taxon>
        <taxon>Gunneridae</taxon>
        <taxon>Pentapetalae</taxon>
        <taxon>rosids</taxon>
        <taxon>malvids</taxon>
        <taxon>Malvales</taxon>
        <taxon>Malvaceae</taxon>
        <taxon>Malvoideae</taxon>
        <taxon>Gossypium</taxon>
    </lineage>
</organism>
<name>A0ABR0MFR9_GOSAR</name>
<gene>
    <name evidence="1" type="ORF">PVK06_048380</name>
</gene>
<proteinExistence type="predicted"/>
<reference evidence="1 2" key="1">
    <citation type="submission" date="2023-03" db="EMBL/GenBank/DDBJ databases">
        <title>WGS of Gossypium arboreum.</title>
        <authorList>
            <person name="Yu D."/>
        </authorList>
    </citation>
    <scope>NUCLEOTIDE SEQUENCE [LARGE SCALE GENOMIC DNA]</scope>
    <source>
        <tissue evidence="1">Leaf</tissue>
    </source>
</reference>
<evidence type="ECO:0000313" key="1">
    <source>
        <dbReference type="EMBL" id="KAK5772109.1"/>
    </source>
</evidence>
<sequence>MTSCPQIVRLPPSGKISILSARGAGLKMRLFSTPSKTTRLLELFSLAMTWMVHNLSHKPIIPFTPACNNWKKPKKGFCKGKCQRYGVKWENGVRGYRKR</sequence>